<feature type="compositionally biased region" description="Polar residues" evidence="1">
    <location>
        <begin position="103"/>
        <end position="118"/>
    </location>
</feature>
<dbReference type="AlphaFoldDB" id="A0A401G6E6"/>
<dbReference type="GeneID" id="38774641"/>
<accession>A0A401G6E6</accession>
<proteinExistence type="predicted"/>
<dbReference type="PANTHER" id="PTHR11439">
    <property type="entry name" value="GAG-POL-RELATED RETROTRANSPOSON"/>
    <property type="match status" value="1"/>
</dbReference>
<reference evidence="4 5" key="1">
    <citation type="journal article" date="2018" name="Sci. Rep.">
        <title>Genome sequence of the cauliflower mushroom Sparassis crispa (Hanabiratake) and its association with beneficial usage.</title>
        <authorList>
            <person name="Kiyama R."/>
            <person name="Furutani Y."/>
            <person name="Kawaguchi K."/>
            <person name="Nakanishi T."/>
        </authorList>
    </citation>
    <scope>NUCLEOTIDE SEQUENCE [LARGE SCALE GENOMIC DNA]</scope>
</reference>
<dbReference type="OrthoDB" id="8025968at2759"/>
<evidence type="ECO:0000259" key="2">
    <source>
        <dbReference type="Pfam" id="PF07727"/>
    </source>
</evidence>
<feature type="region of interest" description="Disordered" evidence="1">
    <location>
        <begin position="103"/>
        <end position="210"/>
    </location>
</feature>
<evidence type="ECO:0000256" key="1">
    <source>
        <dbReference type="SAM" id="MobiDB-lite"/>
    </source>
</evidence>
<dbReference type="InterPro" id="IPR057670">
    <property type="entry name" value="SH3_retrovirus"/>
</dbReference>
<comment type="caution">
    <text evidence="4">The sequence shown here is derived from an EMBL/GenBank/DDBJ whole genome shotgun (WGS) entry which is preliminary data.</text>
</comment>
<dbReference type="InterPro" id="IPR013103">
    <property type="entry name" value="RVT_2"/>
</dbReference>
<protein>
    <submittedName>
        <fullName evidence="4">Uncharacterized protein</fullName>
    </submittedName>
</protein>
<dbReference type="InParanoid" id="A0A401G6E6"/>
<sequence length="627" mass="71183">MIYAKDLPCYLWAEAVSHAAYIKNRAPTSALDHATPEEKWNQSKLNISHLREFGSVIWVLTEDIALSKLAPRANKYIFVGYVDGPNAIKYYDAKTHQIKMTRNYHFTNRDPSPNNATLQPREGEGPDALQSRTADVQRKGESSDSRGDALQSSVNNPLKRRCEEDEDRDAPNENEPRRSKRVTVRPDYRLLNDPNTDAEDNADADAEDNDSASIADLIYVAMSEENMEANEPKSLNNAKNSSEWPKWETAVQAELEQLDNMGTWELVDLPQGRTPVGNKWVLVKKTNREGEVIKFKARLVAKGYSQILGMDYTETYSPVVRLETIRAILGLAAILDWDIQQMDVKGAYLNGILKEEIYMRQLEGFSDGTHRVCRMRKTLYGLKQAGREWNIILYRKLLDTGFRRLFADSCAYIRTRNGKTEIVTVWVDDLLLFTNDHNLMDRLKKELQSMFEVTDLGEPKKIVGIEIERNREKKTIKVSQNKYIDSILRRHGLENANSVGMPLNLNVTLEKDEDDANEVPNRDSGYASLIGSLMYAAVATRPDIAYAIQRLSSFMARPNLTHWTAAKCMLRYLAGTREVGIIYGPADNEGHDADVLIGYTDADFANNVCERKSISEYVYKIGRSTIT</sequence>
<feature type="domain" description="Retroviral polymerase SH3-like" evidence="3">
    <location>
        <begin position="56"/>
        <end position="114"/>
    </location>
</feature>
<name>A0A401G6E6_9APHY</name>
<evidence type="ECO:0000313" key="5">
    <source>
        <dbReference type="Proteomes" id="UP000287166"/>
    </source>
</evidence>
<dbReference type="Pfam" id="PF25597">
    <property type="entry name" value="SH3_retrovirus"/>
    <property type="match status" value="1"/>
</dbReference>
<feature type="compositionally biased region" description="Acidic residues" evidence="1">
    <location>
        <begin position="196"/>
        <end position="210"/>
    </location>
</feature>
<dbReference type="PANTHER" id="PTHR11439:SF483">
    <property type="entry name" value="PEPTIDE SYNTHASE GLIP-LIKE, PUTATIVE (AFU_ORTHOLOGUE AFUA_3G12920)-RELATED"/>
    <property type="match status" value="1"/>
</dbReference>
<evidence type="ECO:0000313" key="4">
    <source>
        <dbReference type="EMBL" id="GBE77724.1"/>
    </source>
</evidence>
<dbReference type="STRING" id="139825.A0A401G6E6"/>
<evidence type="ECO:0000259" key="3">
    <source>
        <dbReference type="Pfam" id="PF25597"/>
    </source>
</evidence>
<dbReference type="EMBL" id="BFAD01000001">
    <property type="protein sequence ID" value="GBE77724.1"/>
    <property type="molecule type" value="Genomic_DNA"/>
</dbReference>
<dbReference type="Proteomes" id="UP000287166">
    <property type="component" value="Unassembled WGS sequence"/>
</dbReference>
<gene>
    <name evidence="4" type="ORF">SCP_0106060</name>
</gene>
<feature type="domain" description="Reverse transcriptase Ty1/copia-type" evidence="2">
    <location>
        <begin position="263"/>
        <end position="503"/>
    </location>
</feature>
<feature type="compositionally biased region" description="Basic and acidic residues" evidence="1">
    <location>
        <begin position="135"/>
        <end position="147"/>
    </location>
</feature>
<dbReference type="SUPFAM" id="SSF56672">
    <property type="entry name" value="DNA/RNA polymerases"/>
    <property type="match status" value="1"/>
</dbReference>
<dbReference type="InterPro" id="IPR043502">
    <property type="entry name" value="DNA/RNA_pol_sf"/>
</dbReference>
<dbReference type="Pfam" id="PF07727">
    <property type="entry name" value="RVT_2"/>
    <property type="match status" value="1"/>
</dbReference>
<keyword evidence="5" id="KW-1185">Reference proteome</keyword>
<organism evidence="4 5">
    <name type="scientific">Sparassis crispa</name>
    <dbReference type="NCBI Taxonomy" id="139825"/>
    <lineage>
        <taxon>Eukaryota</taxon>
        <taxon>Fungi</taxon>
        <taxon>Dikarya</taxon>
        <taxon>Basidiomycota</taxon>
        <taxon>Agaricomycotina</taxon>
        <taxon>Agaricomycetes</taxon>
        <taxon>Polyporales</taxon>
        <taxon>Sparassidaceae</taxon>
        <taxon>Sparassis</taxon>
    </lineage>
</organism>
<dbReference type="RefSeq" id="XP_027608637.1">
    <property type="nucleotide sequence ID" value="XM_027752836.1"/>
</dbReference>